<accession>A0A1M6I4J3</accession>
<dbReference type="GO" id="GO:0005524">
    <property type="term" value="F:ATP binding"/>
    <property type="evidence" value="ECO:0007669"/>
    <property type="project" value="UniProtKB-KW"/>
</dbReference>
<dbReference type="RefSeq" id="WP_025833199.1">
    <property type="nucleotide sequence ID" value="NZ_FQZN01000021.1"/>
</dbReference>
<evidence type="ECO:0000256" key="4">
    <source>
        <dbReference type="ARBA" id="ARBA00023163"/>
    </source>
</evidence>
<dbReference type="AlphaFoldDB" id="A0A1M6I4J3"/>
<proteinExistence type="predicted"/>
<dbReference type="InterPro" id="IPR058031">
    <property type="entry name" value="AAA_lid_NorR"/>
</dbReference>
<dbReference type="InterPro" id="IPR003593">
    <property type="entry name" value="AAA+_ATPase"/>
</dbReference>
<dbReference type="Pfam" id="PF25601">
    <property type="entry name" value="AAA_lid_14"/>
    <property type="match status" value="1"/>
</dbReference>
<dbReference type="SUPFAM" id="SSF46689">
    <property type="entry name" value="Homeodomain-like"/>
    <property type="match status" value="1"/>
</dbReference>
<dbReference type="PROSITE" id="PS50110">
    <property type="entry name" value="RESPONSE_REGULATORY"/>
    <property type="match status" value="1"/>
</dbReference>
<dbReference type="PRINTS" id="PR01590">
    <property type="entry name" value="HTHFIS"/>
</dbReference>
<protein>
    <submittedName>
        <fullName evidence="8">DNA-binding transcriptional response regulator, NtrC family, contains REC, AAA-type ATPase, and a Fis-type DNA-binding domains</fullName>
    </submittedName>
</protein>
<reference evidence="9" key="1">
    <citation type="submission" date="2016-11" db="EMBL/GenBank/DDBJ databases">
        <authorList>
            <person name="Varghese N."/>
            <person name="Submissions S."/>
        </authorList>
    </citation>
    <scope>NUCLEOTIDE SEQUENCE [LARGE SCALE GENOMIC DNA]</scope>
    <source>
        <strain evidence="9">DSM 26884</strain>
    </source>
</reference>
<keyword evidence="1" id="KW-0547">Nucleotide-binding</keyword>
<evidence type="ECO:0000256" key="5">
    <source>
        <dbReference type="PROSITE-ProRule" id="PRU00169"/>
    </source>
</evidence>
<keyword evidence="9" id="KW-1185">Reference proteome</keyword>
<dbReference type="Proteomes" id="UP000184192">
    <property type="component" value="Unassembled WGS sequence"/>
</dbReference>
<dbReference type="Gene3D" id="1.10.8.60">
    <property type="match status" value="1"/>
</dbReference>
<dbReference type="GO" id="GO:0006355">
    <property type="term" value="P:regulation of DNA-templated transcription"/>
    <property type="evidence" value="ECO:0007669"/>
    <property type="project" value="InterPro"/>
</dbReference>
<feature type="domain" description="Response regulatory" evidence="7">
    <location>
        <begin position="4"/>
        <end position="118"/>
    </location>
</feature>
<name>A0A1M6I4J3_9BACE</name>
<keyword evidence="4" id="KW-0804">Transcription</keyword>
<dbReference type="eggNOG" id="COG2204">
    <property type="taxonomic scope" value="Bacteria"/>
</dbReference>
<dbReference type="PROSITE" id="PS50045">
    <property type="entry name" value="SIGMA54_INTERACT_4"/>
    <property type="match status" value="1"/>
</dbReference>
<feature type="domain" description="Sigma-54 factor interaction" evidence="6">
    <location>
        <begin position="131"/>
        <end position="360"/>
    </location>
</feature>
<keyword evidence="3" id="KW-0805">Transcription regulation</keyword>
<keyword evidence="8" id="KW-0238">DNA-binding</keyword>
<dbReference type="Pfam" id="PF00072">
    <property type="entry name" value="Response_reg"/>
    <property type="match status" value="1"/>
</dbReference>
<dbReference type="EMBL" id="FQZN01000021">
    <property type="protein sequence ID" value="SHJ29332.1"/>
    <property type="molecule type" value="Genomic_DNA"/>
</dbReference>
<dbReference type="GeneID" id="92713320"/>
<keyword evidence="5" id="KW-0597">Phosphoprotein</keyword>
<evidence type="ECO:0000256" key="2">
    <source>
        <dbReference type="ARBA" id="ARBA00022840"/>
    </source>
</evidence>
<dbReference type="Gene3D" id="1.10.10.60">
    <property type="entry name" value="Homeodomain-like"/>
    <property type="match status" value="1"/>
</dbReference>
<evidence type="ECO:0000256" key="1">
    <source>
        <dbReference type="ARBA" id="ARBA00022741"/>
    </source>
</evidence>
<sequence length="434" mass="48483">MKKTLLVVEDNLILCDILEKWLLKAGYGVLTATDEPSARRKIKGNDVALVLTDVRLPEGDGISLLEWSVSQGLHIPFVVMTEYASIADAVRAVKLGAKDYLPKPVHEEQLMELLRGLVGLPVSVPPRKSFMKRFSVAVRETERIACRVAPLDCSVMILGPNGSGKESVAQLIQRHSGRKDKPFVAVNCGCIRGELAASEFFGHVQGAFTDAKKDTAGYFEAARGGTLFLDEIGNMPPEMQTLLLRVLQERVYCPVGSRKELEADVRILSATNEDMERAIREGRFREDLYYRLAEFEICQPSLSECPEDILPLADFFRKRHSEEIRVETSGFTEQARISMLSHSWPGNVRELGNRVRRAVLLAESPSLTHRDLGLEAAVCKTGGKCKKGLMEEAEEKERIRKILEECGGKISRAAKMLGMSRPTLYKKMEMYGLR</sequence>
<dbReference type="Pfam" id="PF02954">
    <property type="entry name" value="HTH_8"/>
    <property type="match status" value="1"/>
</dbReference>
<dbReference type="PANTHER" id="PTHR32071">
    <property type="entry name" value="TRANSCRIPTIONAL REGULATORY PROTEIN"/>
    <property type="match status" value="1"/>
</dbReference>
<dbReference type="SUPFAM" id="SSF52172">
    <property type="entry name" value="CheY-like"/>
    <property type="match status" value="1"/>
</dbReference>
<dbReference type="InterPro" id="IPR002197">
    <property type="entry name" value="HTH_Fis"/>
</dbReference>
<organism evidence="8 9">
    <name type="scientific">Bacteroides stercorirosoris</name>
    <dbReference type="NCBI Taxonomy" id="871324"/>
    <lineage>
        <taxon>Bacteria</taxon>
        <taxon>Pseudomonadati</taxon>
        <taxon>Bacteroidota</taxon>
        <taxon>Bacteroidia</taxon>
        <taxon>Bacteroidales</taxon>
        <taxon>Bacteroidaceae</taxon>
        <taxon>Bacteroides</taxon>
    </lineage>
</organism>
<dbReference type="InterPro" id="IPR025944">
    <property type="entry name" value="Sigma_54_int_dom_CS"/>
</dbReference>
<gene>
    <name evidence="8" type="ORF">SAMN05444350_12155</name>
</gene>
<dbReference type="GO" id="GO:0000160">
    <property type="term" value="P:phosphorelay signal transduction system"/>
    <property type="evidence" value="ECO:0007669"/>
    <property type="project" value="InterPro"/>
</dbReference>
<evidence type="ECO:0000313" key="9">
    <source>
        <dbReference type="Proteomes" id="UP000184192"/>
    </source>
</evidence>
<dbReference type="InterPro" id="IPR027417">
    <property type="entry name" value="P-loop_NTPase"/>
</dbReference>
<dbReference type="CDD" id="cd00156">
    <property type="entry name" value="REC"/>
    <property type="match status" value="1"/>
</dbReference>
<evidence type="ECO:0000259" key="7">
    <source>
        <dbReference type="PROSITE" id="PS50110"/>
    </source>
</evidence>
<dbReference type="InterPro" id="IPR011006">
    <property type="entry name" value="CheY-like_superfamily"/>
</dbReference>
<dbReference type="Gene3D" id="3.40.50.2300">
    <property type="match status" value="1"/>
</dbReference>
<evidence type="ECO:0000256" key="3">
    <source>
        <dbReference type="ARBA" id="ARBA00023015"/>
    </source>
</evidence>
<dbReference type="InterPro" id="IPR001789">
    <property type="entry name" value="Sig_transdc_resp-reg_receiver"/>
</dbReference>
<dbReference type="GO" id="GO:0043565">
    <property type="term" value="F:sequence-specific DNA binding"/>
    <property type="evidence" value="ECO:0007669"/>
    <property type="project" value="InterPro"/>
</dbReference>
<dbReference type="InterPro" id="IPR009057">
    <property type="entry name" value="Homeodomain-like_sf"/>
</dbReference>
<dbReference type="CDD" id="cd00009">
    <property type="entry name" value="AAA"/>
    <property type="match status" value="1"/>
</dbReference>
<dbReference type="SMART" id="SM00448">
    <property type="entry name" value="REC"/>
    <property type="match status" value="1"/>
</dbReference>
<dbReference type="InterPro" id="IPR002078">
    <property type="entry name" value="Sigma_54_int"/>
</dbReference>
<dbReference type="Pfam" id="PF00158">
    <property type="entry name" value="Sigma54_activat"/>
    <property type="match status" value="1"/>
</dbReference>
<dbReference type="Gene3D" id="3.40.50.300">
    <property type="entry name" value="P-loop containing nucleotide triphosphate hydrolases"/>
    <property type="match status" value="1"/>
</dbReference>
<dbReference type="FunFam" id="3.40.50.300:FF:000006">
    <property type="entry name" value="DNA-binding transcriptional regulator NtrC"/>
    <property type="match status" value="1"/>
</dbReference>
<feature type="modified residue" description="4-aspartylphosphate" evidence="5">
    <location>
        <position position="53"/>
    </location>
</feature>
<dbReference type="SUPFAM" id="SSF52540">
    <property type="entry name" value="P-loop containing nucleoside triphosphate hydrolases"/>
    <property type="match status" value="1"/>
</dbReference>
<dbReference type="PROSITE" id="PS00688">
    <property type="entry name" value="SIGMA54_INTERACT_3"/>
    <property type="match status" value="1"/>
</dbReference>
<keyword evidence="2" id="KW-0067">ATP-binding</keyword>
<evidence type="ECO:0000313" key="8">
    <source>
        <dbReference type="EMBL" id="SHJ29332.1"/>
    </source>
</evidence>
<evidence type="ECO:0000259" key="6">
    <source>
        <dbReference type="PROSITE" id="PS50045"/>
    </source>
</evidence>
<dbReference type="SMART" id="SM00382">
    <property type="entry name" value="AAA"/>
    <property type="match status" value="1"/>
</dbReference>
<dbReference type="PANTHER" id="PTHR32071:SF81">
    <property type="entry name" value="PROPIONATE CATABOLISM OPERON REGULATORY PROTEIN"/>
    <property type="match status" value="1"/>
</dbReference>